<dbReference type="PANTHER" id="PTHR14689">
    <property type="entry name" value="PHORBOL-ESTER_DAG-TYPE DOMAIN-CONTAINING PROTEIN"/>
    <property type="match status" value="1"/>
</dbReference>
<dbReference type="OrthoDB" id="21499at2759"/>
<comment type="caution">
    <text evidence="3">The sequence shown here is derived from an EMBL/GenBank/DDBJ whole genome shotgun (WGS) entry which is preliminary data.</text>
</comment>
<evidence type="ECO:0000313" key="3">
    <source>
        <dbReference type="EMBL" id="KAG7321314.1"/>
    </source>
</evidence>
<protein>
    <recommendedName>
        <fullName evidence="2">DUF4211 domain-containing protein</fullName>
    </recommendedName>
</protein>
<feature type="compositionally biased region" description="Basic and acidic residues" evidence="1">
    <location>
        <begin position="454"/>
        <end position="472"/>
    </location>
</feature>
<evidence type="ECO:0000259" key="2">
    <source>
        <dbReference type="Pfam" id="PF13926"/>
    </source>
</evidence>
<feature type="compositionally biased region" description="Basic and acidic residues" evidence="1">
    <location>
        <begin position="248"/>
        <end position="270"/>
    </location>
</feature>
<feature type="domain" description="DUF4211" evidence="2">
    <location>
        <begin position="555"/>
        <end position="706"/>
    </location>
</feature>
<sequence>MAAVCDTESVEGPYYLEKVSIPEASEDGFEYEEISVEEESVTEEEDLETAAEVLRNLTKESELVPERILSPPQKLQSPVPEVVDDFLRNFLVKTGMSKTLDCFQKEWFEMLHKGTLKTHQVGLVPDIYTQNQLLDNELKNVQRERDSYKQAAFQAGETIVKLQKERDFHRLQHKRVVQEKNRVIEDIRRLKKHYESYSPALKQLNEKYQTALRQKMLVSIERDRVSSQVQNLDSALCNSCSSPGTRRFQKENEVHNSRSPERATKPSVDKKGVYSIPLDDALVLVEVQLLEEQQKQNRHTPSKIAGLVFLHCSLGRNSEVMKIIGMRRRRAALASRIDRRKTQMNAIEQMLEDSDEGSYCSTTTSDGSASEYQESDDASGSSDDDDSGDSPAPKRADARDDSGGTDDEKCAVSRRRRKRSASASILDDDGTSDSSDSDVGTEPVRKASGKKRLKLSDSEGETGKEKEGEGEARGAAAKRKERKKKLMELLKKRKSGTPLRRRRTLESEEVEVAENKPEDKKEVQTSDNESSEEDNIRLIDSSEEEKQADSDSLKDFIVEDEEQKEGEEEEEVVKTDEKNFRSHLPREFITGSQFAHFQLVVKALLINALDTSFLKSLYDGERTKRYAEEMKSSLRHFDERLVLPRLENLKQRSRWKDRYKERVECYPKVRVRMVNIRSKGCEACELHRNGRFCVRLSGQLYHNHTLQEDQFMPDDSQTFFVGSVCASRTEVYHALKHFKYHLFERCRTALEDQKEAEQQTQEGDEEEPVKETVNKVFNKLLEDGWIAEQYDEFEERLNAADFFQEEKLD</sequence>
<feature type="compositionally biased region" description="Basic and acidic residues" evidence="1">
    <location>
        <begin position="513"/>
        <end position="524"/>
    </location>
</feature>
<dbReference type="EMBL" id="JAHKSW010000018">
    <property type="protein sequence ID" value="KAG7321314.1"/>
    <property type="molecule type" value="Genomic_DNA"/>
</dbReference>
<dbReference type="Proteomes" id="UP000824219">
    <property type="component" value="Linkage Group LG18"/>
</dbReference>
<dbReference type="AlphaFoldDB" id="A0A9D3NGP6"/>
<feature type="region of interest" description="Disordered" evidence="1">
    <location>
        <begin position="350"/>
        <end position="554"/>
    </location>
</feature>
<proteinExistence type="predicted"/>
<feature type="compositionally biased region" description="Polar residues" evidence="1">
    <location>
        <begin position="359"/>
        <end position="372"/>
    </location>
</feature>
<name>A0A9D3NGP6_9TELE</name>
<accession>A0A9D3NGP6</accession>
<feature type="compositionally biased region" description="Basic residues" evidence="1">
    <location>
        <begin position="476"/>
        <end position="503"/>
    </location>
</feature>
<feature type="compositionally biased region" description="Basic and acidic residues" evidence="1">
    <location>
        <begin position="392"/>
        <end position="411"/>
    </location>
</feature>
<reference evidence="3 4" key="1">
    <citation type="submission" date="2021-06" db="EMBL/GenBank/DDBJ databases">
        <title>Chromosome-level genome assembly of the red-tail catfish (Hemibagrus wyckioides).</title>
        <authorList>
            <person name="Shao F."/>
        </authorList>
    </citation>
    <scope>NUCLEOTIDE SEQUENCE [LARGE SCALE GENOMIC DNA]</scope>
    <source>
        <strain evidence="3">EC202008001</strain>
        <tissue evidence="3">Blood</tissue>
    </source>
</reference>
<evidence type="ECO:0000313" key="4">
    <source>
        <dbReference type="Proteomes" id="UP000824219"/>
    </source>
</evidence>
<dbReference type="InterPro" id="IPR025451">
    <property type="entry name" value="DUF4211"/>
</dbReference>
<dbReference type="Pfam" id="PF13926">
    <property type="entry name" value="DUF4211"/>
    <property type="match status" value="1"/>
</dbReference>
<evidence type="ECO:0000256" key="1">
    <source>
        <dbReference type="SAM" id="MobiDB-lite"/>
    </source>
</evidence>
<keyword evidence="4" id="KW-1185">Reference proteome</keyword>
<organism evidence="3 4">
    <name type="scientific">Hemibagrus wyckioides</name>
    <dbReference type="NCBI Taxonomy" id="337641"/>
    <lineage>
        <taxon>Eukaryota</taxon>
        <taxon>Metazoa</taxon>
        <taxon>Chordata</taxon>
        <taxon>Craniata</taxon>
        <taxon>Vertebrata</taxon>
        <taxon>Euteleostomi</taxon>
        <taxon>Actinopterygii</taxon>
        <taxon>Neopterygii</taxon>
        <taxon>Teleostei</taxon>
        <taxon>Ostariophysi</taxon>
        <taxon>Siluriformes</taxon>
        <taxon>Bagridae</taxon>
        <taxon>Hemibagrus</taxon>
    </lineage>
</organism>
<dbReference type="GO" id="GO:0005634">
    <property type="term" value="C:nucleus"/>
    <property type="evidence" value="ECO:0007669"/>
    <property type="project" value="TreeGrafter"/>
</dbReference>
<gene>
    <name evidence="3" type="ORF">KOW79_015729</name>
</gene>
<feature type="region of interest" description="Disordered" evidence="1">
    <location>
        <begin position="241"/>
        <end position="270"/>
    </location>
</feature>
<feature type="compositionally biased region" description="Basic and acidic residues" evidence="1">
    <location>
        <begin position="544"/>
        <end position="554"/>
    </location>
</feature>
<feature type="compositionally biased region" description="Acidic residues" evidence="1">
    <location>
        <begin position="373"/>
        <end position="388"/>
    </location>
</feature>
<dbReference type="PANTHER" id="PTHR14689:SF0">
    <property type="entry name" value="COILED-COIL DOMAIN-CONTAINING PROTEIN 82"/>
    <property type="match status" value="1"/>
</dbReference>